<dbReference type="InterPro" id="IPR020591">
    <property type="entry name" value="Chromosome_initiator_DnaA-like"/>
</dbReference>
<dbReference type="EMBL" id="FMUR01000033">
    <property type="protein sequence ID" value="SCY57746.1"/>
    <property type="molecule type" value="Genomic_DNA"/>
</dbReference>
<name>A0A1G5H1V1_9FIRM</name>
<keyword evidence="2" id="KW-0547">Nucleotide-binding</keyword>
<dbReference type="SUPFAM" id="SSF52540">
    <property type="entry name" value="P-loop containing nucleoside triphosphate hydrolases"/>
    <property type="match status" value="1"/>
</dbReference>
<evidence type="ECO:0000313" key="6">
    <source>
        <dbReference type="Proteomes" id="UP000183047"/>
    </source>
</evidence>
<dbReference type="PANTHER" id="PTHR30050">
    <property type="entry name" value="CHROMOSOMAL REPLICATION INITIATOR PROTEIN DNAA"/>
    <property type="match status" value="1"/>
</dbReference>
<comment type="similarity">
    <text evidence="1">Belongs to the IS21/IS1162 putative ATP-binding protein family.</text>
</comment>
<dbReference type="CDD" id="cd00009">
    <property type="entry name" value="AAA"/>
    <property type="match status" value="1"/>
</dbReference>
<dbReference type="SMART" id="SM00382">
    <property type="entry name" value="AAA"/>
    <property type="match status" value="1"/>
</dbReference>
<dbReference type="InterPro" id="IPR047661">
    <property type="entry name" value="IstB"/>
</dbReference>
<accession>A0A1G5H1V1</accession>
<dbReference type="InterPro" id="IPR027417">
    <property type="entry name" value="P-loop_NTPase"/>
</dbReference>
<evidence type="ECO:0000256" key="2">
    <source>
        <dbReference type="ARBA" id="ARBA00022741"/>
    </source>
</evidence>
<reference evidence="6" key="1">
    <citation type="submission" date="2016-10" db="EMBL/GenBank/DDBJ databases">
        <authorList>
            <person name="Varghese N."/>
            <person name="Submissions S."/>
        </authorList>
    </citation>
    <scope>NUCLEOTIDE SEQUENCE [LARGE SCALE GENOMIC DNA]</scope>
    <source>
        <strain evidence="6">XBD2006</strain>
    </source>
</reference>
<dbReference type="RefSeq" id="WP_022750616.1">
    <property type="nucleotide sequence ID" value="NZ_FMUR01000033.1"/>
</dbReference>
<dbReference type="InterPro" id="IPR003593">
    <property type="entry name" value="AAA+_ATPase"/>
</dbReference>
<evidence type="ECO:0000256" key="3">
    <source>
        <dbReference type="ARBA" id="ARBA00022840"/>
    </source>
</evidence>
<dbReference type="PRINTS" id="PR00051">
    <property type="entry name" value="DNAA"/>
</dbReference>
<protein>
    <submittedName>
        <fullName evidence="5">DNA replication protein DnaC</fullName>
    </submittedName>
</protein>
<sequence>MNEVNKQTIELYAKQLRVPSFNRYPDVIKQLNKDQGYDDFLVALMKQELEARTESNRQRKIKSANFPYLKTIDELDFSRFEHLTEAFINELASCDFVDNRQNIVMIGNPGTGKTHLSIALGIKACMQGMNVKFFTAANLSNELIEAQDNHKLIRLEKQISKADLLIIDELSYLTFNRHQSELLFKVIADRAERKSIIVSTNLSFSEWTTMFENTTMVTALIDRLTFRSHVLNMNSEHPYRAEHAAKVTASKRGGKKYAES</sequence>
<gene>
    <name evidence="5" type="ORF">SAMN02910451_03153</name>
</gene>
<dbReference type="Pfam" id="PF01695">
    <property type="entry name" value="IstB_IS21"/>
    <property type="match status" value="1"/>
</dbReference>
<dbReference type="GO" id="GO:0006260">
    <property type="term" value="P:DNA replication"/>
    <property type="evidence" value="ECO:0007669"/>
    <property type="project" value="TreeGrafter"/>
</dbReference>
<evidence type="ECO:0000256" key="1">
    <source>
        <dbReference type="ARBA" id="ARBA00008059"/>
    </source>
</evidence>
<dbReference type="AlphaFoldDB" id="A0A1G5H1V1"/>
<dbReference type="PANTHER" id="PTHR30050:SF4">
    <property type="entry name" value="ATP-BINDING PROTEIN RV3427C IN INSERTION SEQUENCE-RELATED"/>
    <property type="match status" value="1"/>
</dbReference>
<dbReference type="OrthoDB" id="9776217at2"/>
<feature type="domain" description="AAA+ ATPase" evidence="4">
    <location>
        <begin position="99"/>
        <end position="234"/>
    </location>
</feature>
<dbReference type="GO" id="GO:0005524">
    <property type="term" value="F:ATP binding"/>
    <property type="evidence" value="ECO:0007669"/>
    <property type="project" value="UniProtKB-KW"/>
</dbReference>
<keyword evidence="3" id="KW-0067">ATP-binding</keyword>
<dbReference type="NCBIfam" id="NF038214">
    <property type="entry name" value="IS21_help_AAA"/>
    <property type="match status" value="1"/>
</dbReference>
<keyword evidence="6" id="KW-1185">Reference proteome</keyword>
<dbReference type="Proteomes" id="UP000183047">
    <property type="component" value="Unassembled WGS sequence"/>
</dbReference>
<dbReference type="InterPro" id="IPR002611">
    <property type="entry name" value="IstB_ATP-bd"/>
</dbReference>
<dbReference type="Gene3D" id="3.40.50.300">
    <property type="entry name" value="P-loop containing nucleotide triphosphate hydrolases"/>
    <property type="match status" value="1"/>
</dbReference>
<dbReference type="InterPro" id="IPR028350">
    <property type="entry name" value="DNAC/IstB-like"/>
</dbReference>
<dbReference type="PIRSF" id="PIRSF003073">
    <property type="entry name" value="DNAC_TnpB_IstB"/>
    <property type="match status" value="1"/>
</dbReference>
<proteinExistence type="inferred from homology"/>
<organism evidence="5 6">
    <name type="scientific">Butyrivibrio hungatei</name>
    <dbReference type="NCBI Taxonomy" id="185008"/>
    <lineage>
        <taxon>Bacteria</taxon>
        <taxon>Bacillati</taxon>
        <taxon>Bacillota</taxon>
        <taxon>Clostridia</taxon>
        <taxon>Lachnospirales</taxon>
        <taxon>Lachnospiraceae</taxon>
        <taxon>Butyrivibrio</taxon>
    </lineage>
</organism>
<evidence type="ECO:0000259" key="4">
    <source>
        <dbReference type="SMART" id="SM00382"/>
    </source>
</evidence>
<evidence type="ECO:0000313" key="5">
    <source>
        <dbReference type="EMBL" id="SCY57746.1"/>
    </source>
</evidence>